<dbReference type="Pfam" id="PF00950">
    <property type="entry name" value="ABC-3"/>
    <property type="match status" value="1"/>
</dbReference>
<evidence type="ECO:0000256" key="12">
    <source>
        <dbReference type="ARBA" id="ARBA00023136"/>
    </source>
</evidence>
<dbReference type="GO" id="GO:0006829">
    <property type="term" value="P:zinc ion transport"/>
    <property type="evidence" value="ECO:0007669"/>
    <property type="project" value="UniProtKB-KW"/>
</dbReference>
<evidence type="ECO:0000256" key="10">
    <source>
        <dbReference type="ARBA" id="ARBA00022989"/>
    </source>
</evidence>
<dbReference type="NCBIfam" id="NF007089">
    <property type="entry name" value="PRK09543.1"/>
    <property type="match status" value="1"/>
</dbReference>
<evidence type="ECO:0000256" key="1">
    <source>
        <dbReference type="ARBA" id="ARBA00002313"/>
    </source>
</evidence>
<dbReference type="PANTHER" id="PTHR30477:SF23">
    <property type="entry name" value="HIGH-AFFINITY ZINC UPTAKE SYSTEM MEMBRANE PROTEIN ZNUB"/>
    <property type="match status" value="1"/>
</dbReference>
<dbReference type="CDD" id="cd06550">
    <property type="entry name" value="TM_ABC_iron-siderophores_like"/>
    <property type="match status" value="1"/>
</dbReference>
<protein>
    <recommendedName>
        <fullName evidence="13">High-affinity zinc uptake system membrane protein ZnuB</fullName>
    </recommendedName>
</protein>
<evidence type="ECO:0000313" key="16">
    <source>
        <dbReference type="EMBL" id="SEK97137.1"/>
    </source>
</evidence>
<name>A0A1H7LFJ8_9GAMM</name>
<evidence type="ECO:0000256" key="6">
    <source>
        <dbReference type="ARBA" id="ARBA00022519"/>
    </source>
</evidence>
<dbReference type="EMBL" id="FOAA01000007">
    <property type="protein sequence ID" value="SEK97137.1"/>
    <property type="molecule type" value="Genomic_DNA"/>
</dbReference>
<dbReference type="GO" id="GO:0055085">
    <property type="term" value="P:transmembrane transport"/>
    <property type="evidence" value="ECO:0007669"/>
    <property type="project" value="InterPro"/>
</dbReference>
<keyword evidence="7 14" id="KW-0812">Transmembrane</keyword>
<dbReference type="FunFam" id="1.10.3470.10:FF:000002">
    <property type="entry name" value="Zinc ABC transporter permease subunit ZnuB"/>
    <property type="match status" value="1"/>
</dbReference>
<evidence type="ECO:0000256" key="2">
    <source>
        <dbReference type="ARBA" id="ARBA00004429"/>
    </source>
</evidence>
<evidence type="ECO:0000256" key="3">
    <source>
        <dbReference type="ARBA" id="ARBA00008034"/>
    </source>
</evidence>
<comment type="subcellular location">
    <subcellularLocation>
        <location evidence="2">Cell inner membrane</location>
        <topology evidence="2">Multi-pass membrane protein</topology>
    </subcellularLocation>
    <subcellularLocation>
        <location evidence="14">Cell membrane</location>
        <topology evidence="14">Multi-pass membrane protein</topology>
    </subcellularLocation>
</comment>
<dbReference type="Gene3D" id="1.10.3470.10">
    <property type="entry name" value="ABC transporter involved in vitamin B12 uptake, BtuC"/>
    <property type="match status" value="1"/>
</dbReference>
<dbReference type="STRING" id="1396821.SAMN05444515_107108"/>
<feature type="transmembrane region" description="Helical" evidence="15">
    <location>
        <begin position="243"/>
        <end position="263"/>
    </location>
</feature>
<feature type="transmembrane region" description="Helical" evidence="15">
    <location>
        <begin position="85"/>
        <end position="107"/>
    </location>
</feature>
<feature type="transmembrane region" description="Helical" evidence="15">
    <location>
        <begin position="48"/>
        <end position="73"/>
    </location>
</feature>
<dbReference type="AlphaFoldDB" id="A0A1H7LFJ8"/>
<evidence type="ECO:0000256" key="7">
    <source>
        <dbReference type="ARBA" id="ARBA00022692"/>
    </source>
</evidence>
<keyword evidence="17" id="KW-1185">Reference proteome</keyword>
<dbReference type="InterPro" id="IPR001626">
    <property type="entry name" value="ABC_TroCD"/>
</dbReference>
<sequence>MDDFILRALLGGLAVALVAGPLGSFMVWRRMAYFGDTLAHSALLGVALGFIIGISVNLTVIVLCVSLAMLLVVLQRQRRLASDTLLGILAHSALSLGLVAISFLEGVRIDLMAYLFGDILAVSWNDLWWIFAGGLVALMLLLVLWRPLLAVTVHEDLARVEGVRVSLVSIGFMLLIALVIAVAMKVVGILLITSLMIIPAAAARRLSSTPEQMALLAAVIGSLAVAGGVWGSLEWDTPTGPSIVVAAAVLFAVIFALPGMGALKRVVARR</sequence>
<evidence type="ECO:0000256" key="11">
    <source>
        <dbReference type="ARBA" id="ARBA00023065"/>
    </source>
</evidence>
<evidence type="ECO:0000256" key="14">
    <source>
        <dbReference type="RuleBase" id="RU003943"/>
    </source>
</evidence>
<evidence type="ECO:0000313" key="17">
    <source>
        <dbReference type="Proteomes" id="UP000199256"/>
    </source>
</evidence>
<keyword evidence="11" id="KW-0406">Ion transport</keyword>
<dbReference type="OrthoDB" id="9783937at2"/>
<reference evidence="17" key="1">
    <citation type="submission" date="2016-10" db="EMBL/GenBank/DDBJ databases">
        <authorList>
            <person name="Varghese N."/>
            <person name="Submissions S."/>
        </authorList>
    </citation>
    <scope>NUCLEOTIDE SEQUENCE [LARGE SCALE GENOMIC DNA]</scope>
    <source>
        <strain evidence="17">DSM 241</strain>
    </source>
</reference>
<evidence type="ECO:0000256" key="4">
    <source>
        <dbReference type="ARBA" id="ARBA00022448"/>
    </source>
</evidence>
<keyword evidence="12 15" id="KW-0472">Membrane</keyword>
<feature type="transmembrane region" description="Helical" evidence="15">
    <location>
        <begin position="189"/>
        <end position="206"/>
    </location>
</feature>
<evidence type="ECO:0000256" key="9">
    <source>
        <dbReference type="ARBA" id="ARBA00022906"/>
    </source>
</evidence>
<organism evidence="16 17">
    <name type="scientific">Ectothiorhodospira marina</name>
    <dbReference type="NCBI Taxonomy" id="1396821"/>
    <lineage>
        <taxon>Bacteria</taxon>
        <taxon>Pseudomonadati</taxon>
        <taxon>Pseudomonadota</taxon>
        <taxon>Gammaproteobacteria</taxon>
        <taxon>Chromatiales</taxon>
        <taxon>Ectothiorhodospiraceae</taxon>
        <taxon>Ectothiorhodospira</taxon>
    </lineage>
</organism>
<gene>
    <name evidence="16" type="ORF">SAMN05444515_107108</name>
</gene>
<proteinExistence type="inferred from homology"/>
<feature type="transmembrane region" description="Helical" evidence="15">
    <location>
        <begin position="165"/>
        <end position="183"/>
    </location>
</feature>
<evidence type="ECO:0000256" key="5">
    <source>
        <dbReference type="ARBA" id="ARBA00022475"/>
    </source>
</evidence>
<keyword evidence="4 14" id="KW-0813">Transport</keyword>
<keyword evidence="5" id="KW-1003">Cell membrane</keyword>
<keyword evidence="8" id="KW-0862">Zinc</keyword>
<evidence type="ECO:0000256" key="13">
    <source>
        <dbReference type="ARBA" id="ARBA00040080"/>
    </source>
</evidence>
<dbReference type="GO" id="GO:0043190">
    <property type="term" value="C:ATP-binding cassette (ABC) transporter complex"/>
    <property type="evidence" value="ECO:0007669"/>
    <property type="project" value="InterPro"/>
</dbReference>
<evidence type="ECO:0000256" key="8">
    <source>
        <dbReference type="ARBA" id="ARBA00022833"/>
    </source>
</evidence>
<keyword evidence="9" id="KW-0864">Zinc transport</keyword>
<keyword evidence="6" id="KW-0997">Cell inner membrane</keyword>
<dbReference type="SUPFAM" id="SSF81345">
    <property type="entry name" value="ABC transporter involved in vitamin B12 uptake, BtuC"/>
    <property type="match status" value="1"/>
</dbReference>
<feature type="transmembrane region" description="Helical" evidence="15">
    <location>
        <begin position="127"/>
        <end position="145"/>
    </location>
</feature>
<evidence type="ECO:0000256" key="15">
    <source>
        <dbReference type="SAM" id="Phobius"/>
    </source>
</evidence>
<dbReference type="Proteomes" id="UP000199256">
    <property type="component" value="Unassembled WGS sequence"/>
</dbReference>
<dbReference type="RefSeq" id="WP_090253234.1">
    <property type="nucleotide sequence ID" value="NZ_FOAA01000007.1"/>
</dbReference>
<comment type="similarity">
    <text evidence="3 14">Belongs to the ABC-3 integral membrane protein family.</text>
</comment>
<accession>A0A1H7LFJ8</accession>
<feature type="transmembrane region" description="Helical" evidence="15">
    <location>
        <begin position="213"/>
        <end position="231"/>
    </location>
</feature>
<comment type="function">
    <text evidence="1">Involved in the high-affinity zinc uptake transport system.</text>
</comment>
<dbReference type="PANTHER" id="PTHR30477">
    <property type="entry name" value="ABC-TRANSPORTER METAL-BINDING PROTEIN"/>
    <property type="match status" value="1"/>
</dbReference>
<dbReference type="GO" id="GO:0010043">
    <property type="term" value="P:response to zinc ion"/>
    <property type="evidence" value="ECO:0007669"/>
    <property type="project" value="TreeGrafter"/>
</dbReference>
<dbReference type="InterPro" id="IPR037294">
    <property type="entry name" value="ABC_BtuC-like"/>
</dbReference>
<keyword evidence="10 15" id="KW-1133">Transmembrane helix</keyword>